<dbReference type="KEGG" id="kol:Kole_1710"/>
<dbReference type="InterPro" id="IPR042101">
    <property type="entry name" value="SRP54_N_sf"/>
</dbReference>
<comment type="subunit">
    <text evidence="10">Part of the signal recognition particle protein translocation system, which is composed of SRP and FtsY.</text>
</comment>
<dbReference type="SUPFAM" id="SSF52540">
    <property type="entry name" value="P-loop containing nucleoside triphosphate hydrolases"/>
    <property type="match status" value="1"/>
</dbReference>
<evidence type="ECO:0000256" key="8">
    <source>
        <dbReference type="ARBA" id="ARBA00023170"/>
    </source>
</evidence>
<keyword evidence="13" id="KW-1185">Reference proteome</keyword>
<feature type="domain" description="SRP54-type proteins GTP-binding" evidence="11">
    <location>
        <begin position="269"/>
        <end position="282"/>
    </location>
</feature>
<dbReference type="OrthoDB" id="9804720at2"/>
<dbReference type="NCBIfam" id="TIGR00064">
    <property type="entry name" value="ftsY"/>
    <property type="match status" value="1"/>
</dbReference>
<dbReference type="STRING" id="521045.Kole_1710"/>
<keyword evidence="5 10" id="KW-0378">Hydrolase</keyword>
<evidence type="ECO:0000256" key="6">
    <source>
        <dbReference type="ARBA" id="ARBA00023134"/>
    </source>
</evidence>
<name>C5CFP8_KOSOT</name>
<evidence type="ECO:0000256" key="9">
    <source>
        <dbReference type="ARBA" id="ARBA00048027"/>
    </source>
</evidence>
<evidence type="ECO:0000256" key="4">
    <source>
        <dbReference type="ARBA" id="ARBA00022741"/>
    </source>
</evidence>
<dbReference type="GO" id="GO:0005047">
    <property type="term" value="F:signal recognition particle binding"/>
    <property type="evidence" value="ECO:0007669"/>
    <property type="project" value="TreeGrafter"/>
</dbReference>
<dbReference type="InterPro" id="IPR003593">
    <property type="entry name" value="AAA+_ATPase"/>
</dbReference>
<dbReference type="InterPro" id="IPR000897">
    <property type="entry name" value="SRP54_GTPase_dom"/>
</dbReference>
<proteinExistence type="inferred from homology"/>
<dbReference type="InterPro" id="IPR027417">
    <property type="entry name" value="P-loop_NTPase"/>
</dbReference>
<feature type="binding site" evidence="10">
    <location>
        <begin position="248"/>
        <end position="251"/>
    </location>
    <ligand>
        <name>GTP</name>
        <dbReference type="ChEBI" id="CHEBI:37565"/>
    </ligand>
</feature>
<dbReference type="SMART" id="SM00963">
    <property type="entry name" value="SRP54_N"/>
    <property type="match status" value="1"/>
</dbReference>
<evidence type="ECO:0000256" key="5">
    <source>
        <dbReference type="ARBA" id="ARBA00022801"/>
    </source>
</evidence>
<dbReference type="InterPro" id="IPR013822">
    <property type="entry name" value="Signal_recog_particl_SRP54_hlx"/>
</dbReference>
<dbReference type="GO" id="GO:0005737">
    <property type="term" value="C:cytoplasm"/>
    <property type="evidence" value="ECO:0007669"/>
    <property type="project" value="UniProtKB-SubCell"/>
</dbReference>
<dbReference type="SUPFAM" id="SSF47364">
    <property type="entry name" value="Domain of the SRP/SRP receptor G-proteins"/>
    <property type="match status" value="1"/>
</dbReference>
<dbReference type="RefSeq" id="WP_015869040.1">
    <property type="nucleotide sequence ID" value="NC_012785.1"/>
</dbReference>
<dbReference type="PROSITE" id="PS00300">
    <property type="entry name" value="SRP54"/>
    <property type="match status" value="1"/>
</dbReference>
<keyword evidence="2 10" id="KW-1003">Cell membrane</keyword>
<evidence type="ECO:0000259" key="11">
    <source>
        <dbReference type="PROSITE" id="PS00300"/>
    </source>
</evidence>
<dbReference type="EMBL" id="CP001634">
    <property type="protein sequence ID" value="ACR80396.1"/>
    <property type="molecule type" value="Genomic_DNA"/>
</dbReference>
<reference evidence="12 13" key="1">
    <citation type="submission" date="2009-06" db="EMBL/GenBank/DDBJ databases">
        <title>Complete sequence of Thermotogales bacterium TBF 19.5.1.</title>
        <authorList>
            <consortium name="US DOE Joint Genome Institute"/>
            <person name="Lucas S."/>
            <person name="Copeland A."/>
            <person name="Lapidus A."/>
            <person name="Glavina del Rio T."/>
            <person name="Tice H."/>
            <person name="Bruce D."/>
            <person name="Goodwin L."/>
            <person name="Pitluck S."/>
            <person name="Chertkov O."/>
            <person name="Brettin T."/>
            <person name="Detter J.C."/>
            <person name="Han C."/>
            <person name="Schmutz J."/>
            <person name="Larimer F."/>
            <person name="Land M."/>
            <person name="Hauser L."/>
            <person name="Kyrpides N."/>
            <person name="Ovchinnikova G."/>
            <person name="Noll K."/>
        </authorList>
    </citation>
    <scope>NUCLEOTIDE SEQUENCE [LARGE SCALE GENOMIC DNA]</scope>
    <source>
        <strain evidence="13">ATCC BAA-1733 / DSM 21960 / TBF 19.5.1</strain>
    </source>
</reference>
<feature type="binding site" evidence="10">
    <location>
        <begin position="102"/>
        <end position="109"/>
    </location>
    <ligand>
        <name>GTP</name>
        <dbReference type="ChEBI" id="CHEBI:37565"/>
    </ligand>
</feature>
<sequence>MGFLSKIKEGLKKTRDSVFSKVKNILSLEKLDAETLEELEELLILSDMGVETVEEVIERLKEKVKEVKDPNTALKKVLIDILKEEEEEKKEAPKPYVLLIVGVNGTGKTTTIGKLSRIFKEQGKRVVLAAADTFRAAAVEQLKVWSERVGADFISQGQGADAAAVAYDAVMHAKSKGKDIVIIDTAGRLHTRHNLMEELKKVHRTIGRVLPGAPHDVWLVIDATTGQNGLVQAKKFAETVNITGIVLTKLDGTAKGGIVFAIKKELKTPVKYIGVGEGVDDLKPFDPEEFVDALLATEEAMDAEV</sequence>
<keyword evidence="10" id="KW-0997">Cell inner membrane</keyword>
<evidence type="ECO:0000313" key="12">
    <source>
        <dbReference type="EMBL" id="ACR80396.1"/>
    </source>
</evidence>
<dbReference type="HAMAP" id="MF_00920">
    <property type="entry name" value="FtsY"/>
    <property type="match status" value="1"/>
</dbReference>
<comment type="catalytic activity">
    <reaction evidence="9 10">
        <text>GTP + H2O = GDP + phosphate + H(+)</text>
        <dbReference type="Rhea" id="RHEA:19669"/>
        <dbReference type="ChEBI" id="CHEBI:15377"/>
        <dbReference type="ChEBI" id="CHEBI:15378"/>
        <dbReference type="ChEBI" id="CHEBI:37565"/>
        <dbReference type="ChEBI" id="CHEBI:43474"/>
        <dbReference type="ChEBI" id="CHEBI:58189"/>
        <dbReference type="EC" id="3.6.5.4"/>
    </reaction>
</comment>
<evidence type="ECO:0000256" key="7">
    <source>
        <dbReference type="ARBA" id="ARBA00023136"/>
    </source>
</evidence>
<comment type="function">
    <text evidence="10">Involved in targeting and insertion of nascent membrane proteins into the cytoplasmic membrane. Acts as a receptor for the complex formed by the signal recognition particle (SRP) and the ribosome-nascent chain (RNC).</text>
</comment>
<accession>C5CFP8</accession>
<dbReference type="Gene3D" id="1.20.120.140">
    <property type="entry name" value="Signal recognition particle SRP54, nucleotide-binding domain"/>
    <property type="match status" value="1"/>
</dbReference>
<comment type="subcellular location">
    <subcellularLocation>
        <location evidence="10">Cell inner membrane</location>
        <topology evidence="10">Peripheral membrane protein</topology>
        <orientation evidence="10">Cytoplasmic side</orientation>
    </subcellularLocation>
    <subcellularLocation>
        <location evidence="10">Cytoplasm</location>
    </subcellularLocation>
    <subcellularLocation>
        <location evidence="1">Cell membrane</location>
        <topology evidence="1">Peripheral membrane protein</topology>
        <orientation evidence="1">Cytoplasmic side</orientation>
    </subcellularLocation>
</comment>
<reference evidence="12 13" key="2">
    <citation type="journal article" date="2011" name="J. Bacteriol.">
        <title>Genome Sequence of Kosmotoga olearia Strain TBF 19.5.1, a Thermophilic Bacterium with a Wide Growth Temperature Range, Isolated from the Troll B Oil Platform in the North Sea.</title>
        <authorList>
            <person name="Swithers K.S."/>
            <person name="Dipippo J.L."/>
            <person name="Bruce D.C."/>
            <person name="Detter C."/>
            <person name="Tapia R."/>
            <person name="Han S."/>
            <person name="Goodwin L.A."/>
            <person name="Han J."/>
            <person name="Woyke T."/>
            <person name="Pitluck S."/>
            <person name="Pennacchio L."/>
            <person name="Nolan M."/>
            <person name="Mikhailova N."/>
            <person name="Land M.L."/>
            <person name="Nesbo C.L."/>
            <person name="Gogarten J.P."/>
            <person name="Noll K.M."/>
        </authorList>
    </citation>
    <scope>NUCLEOTIDE SEQUENCE [LARGE SCALE GENOMIC DNA]</scope>
    <source>
        <strain evidence="13">ATCC BAA-1733 / DSM 21960 / TBF 19.5.1</strain>
    </source>
</reference>
<keyword evidence="6 10" id="KW-0342">GTP-binding</keyword>
<evidence type="ECO:0000256" key="10">
    <source>
        <dbReference type="HAMAP-Rule" id="MF_00920"/>
    </source>
</evidence>
<dbReference type="PANTHER" id="PTHR43134">
    <property type="entry name" value="SIGNAL RECOGNITION PARTICLE RECEPTOR SUBUNIT ALPHA"/>
    <property type="match status" value="1"/>
</dbReference>
<protein>
    <recommendedName>
        <fullName evidence="10">Signal recognition particle receptor FtsY</fullName>
        <shortName evidence="10">SRP receptor</shortName>
        <ecNumber evidence="10">3.6.5.4</ecNumber>
    </recommendedName>
</protein>
<evidence type="ECO:0000313" key="13">
    <source>
        <dbReference type="Proteomes" id="UP000002382"/>
    </source>
</evidence>
<dbReference type="GO" id="GO:0006614">
    <property type="term" value="P:SRP-dependent cotranslational protein targeting to membrane"/>
    <property type="evidence" value="ECO:0007669"/>
    <property type="project" value="InterPro"/>
</dbReference>
<dbReference type="InterPro" id="IPR036225">
    <property type="entry name" value="SRP/SRP_N"/>
</dbReference>
<dbReference type="EC" id="3.6.5.4" evidence="10"/>
<keyword evidence="7 10" id="KW-0472">Membrane</keyword>
<keyword evidence="3 10" id="KW-0963">Cytoplasm</keyword>
<dbReference type="GO" id="GO:0003924">
    <property type="term" value="F:GTPase activity"/>
    <property type="evidence" value="ECO:0007669"/>
    <property type="project" value="UniProtKB-UniRule"/>
</dbReference>
<dbReference type="SMART" id="SM00962">
    <property type="entry name" value="SRP54"/>
    <property type="match status" value="1"/>
</dbReference>
<keyword evidence="8 10" id="KW-0675">Receptor</keyword>
<dbReference type="GO" id="GO:0005886">
    <property type="term" value="C:plasma membrane"/>
    <property type="evidence" value="ECO:0007669"/>
    <property type="project" value="UniProtKB-SubCell"/>
</dbReference>
<gene>
    <name evidence="10" type="primary">ftsY</name>
    <name evidence="12" type="ordered locus">Kole_1710</name>
</gene>
<dbReference type="GO" id="GO:0005525">
    <property type="term" value="F:GTP binding"/>
    <property type="evidence" value="ECO:0007669"/>
    <property type="project" value="UniProtKB-UniRule"/>
</dbReference>
<dbReference type="HOGENOM" id="CLU_009301_3_0_0"/>
<dbReference type="PANTHER" id="PTHR43134:SF1">
    <property type="entry name" value="SIGNAL RECOGNITION PARTICLE RECEPTOR SUBUNIT ALPHA"/>
    <property type="match status" value="1"/>
</dbReference>
<keyword evidence="4 10" id="KW-0547">Nucleotide-binding</keyword>
<evidence type="ECO:0000256" key="1">
    <source>
        <dbReference type="ARBA" id="ARBA00004413"/>
    </source>
</evidence>
<dbReference type="InterPro" id="IPR004390">
    <property type="entry name" value="SR_rcpt_FtsY"/>
</dbReference>
<dbReference type="AlphaFoldDB" id="C5CFP8"/>
<comment type="similarity">
    <text evidence="10">Belongs to the GTP-binding SRP family. FtsY subfamily.</text>
</comment>
<organism evidence="12 13">
    <name type="scientific">Kosmotoga olearia (strain ATCC BAA-1733 / DSM 21960 / TBF 19.5.1)</name>
    <dbReference type="NCBI Taxonomy" id="521045"/>
    <lineage>
        <taxon>Bacteria</taxon>
        <taxon>Thermotogati</taxon>
        <taxon>Thermotogota</taxon>
        <taxon>Thermotogae</taxon>
        <taxon>Kosmotogales</taxon>
        <taxon>Kosmotogaceae</taxon>
        <taxon>Kosmotoga</taxon>
    </lineage>
</organism>
<dbReference type="Pfam" id="PF00448">
    <property type="entry name" value="SRP54"/>
    <property type="match status" value="1"/>
</dbReference>
<dbReference type="SMART" id="SM00382">
    <property type="entry name" value="AAA"/>
    <property type="match status" value="1"/>
</dbReference>
<dbReference type="Pfam" id="PF02881">
    <property type="entry name" value="SRP54_N"/>
    <property type="match status" value="1"/>
</dbReference>
<feature type="binding site" evidence="10">
    <location>
        <begin position="184"/>
        <end position="188"/>
    </location>
    <ligand>
        <name>GTP</name>
        <dbReference type="ChEBI" id="CHEBI:37565"/>
    </ligand>
</feature>
<dbReference type="Gene3D" id="3.40.50.300">
    <property type="entry name" value="P-loop containing nucleotide triphosphate hydrolases"/>
    <property type="match status" value="1"/>
</dbReference>
<dbReference type="FunFam" id="3.40.50.300:FF:000053">
    <property type="entry name" value="Signal recognition particle receptor FtsY"/>
    <property type="match status" value="1"/>
</dbReference>
<dbReference type="eggNOG" id="COG0552">
    <property type="taxonomic scope" value="Bacteria"/>
</dbReference>
<evidence type="ECO:0000256" key="2">
    <source>
        <dbReference type="ARBA" id="ARBA00022475"/>
    </source>
</evidence>
<dbReference type="Proteomes" id="UP000002382">
    <property type="component" value="Chromosome"/>
</dbReference>
<evidence type="ECO:0000256" key="3">
    <source>
        <dbReference type="ARBA" id="ARBA00022490"/>
    </source>
</evidence>